<proteinExistence type="predicted"/>
<gene>
    <name evidence="1" type="ORF">L484_008300</name>
</gene>
<dbReference type="Proteomes" id="UP000030645">
    <property type="component" value="Unassembled WGS sequence"/>
</dbReference>
<keyword evidence="2" id="KW-1185">Reference proteome</keyword>
<accession>W9R8H6</accession>
<reference evidence="2" key="1">
    <citation type="submission" date="2013-01" db="EMBL/GenBank/DDBJ databases">
        <title>Draft Genome Sequence of a Mulberry Tree, Morus notabilis C.K. Schneid.</title>
        <authorList>
            <person name="He N."/>
            <person name="Zhao S."/>
        </authorList>
    </citation>
    <scope>NUCLEOTIDE SEQUENCE</scope>
</reference>
<name>W9R8H6_9ROSA</name>
<protein>
    <submittedName>
        <fullName evidence="1">Uncharacterized protein</fullName>
    </submittedName>
</protein>
<dbReference type="EMBL" id="KE344453">
    <property type="protein sequence ID" value="EXB62497.1"/>
    <property type="molecule type" value="Genomic_DNA"/>
</dbReference>
<evidence type="ECO:0000313" key="1">
    <source>
        <dbReference type="EMBL" id="EXB62497.1"/>
    </source>
</evidence>
<sequence length="89" mass="10316">MKTKEKPLRYIITHSHVRYHARRLPVHPKPYCHPPLLISLFCPKPVVEPANIPNIFSLNRFQASSLRSHHFESSSRRLWSSKCEGGSLT</sequence>
<dbReference type="AlphaFoldDB" id="W9R8H6"/>
<organism evidence="1 2">
    <name type="scientific">Morus notabilis</name>
    <dbReference type="NCBI Taxonomy" id="981085"/>
    <lineage>
        <taxon>Eukaryota</taxon>
        <taxon>Viridiplantae</taxon>
        <taxon>Streptophyta</taxon>
        <taxon>Embryophyta</taxon>
        <taxon>Tracheophyta</taxon>
        <taxon>Spermatophyta</taxon>
        <taxon>Magnoliopsida</taxon>
        <taxon>eudicotyledons</taxon>
        <taxon>Gunneridae</taxon>
        <taxon>Pentapetalae</taxon>
        <taxon>rosids</taxon>
        <taxon>fabids</taxon>
        <taxon>Rosales</taxon>
        <taxon>Moraceae</taxon>
        <taxon>Moreae</taxon>
        <taxon>Morus</taxon>
    </lineage>
</organism>
<evidence type="ECO:0000313" key="2">
    <source>
        <dbReference type="Proteomes" id="UP000030645"/>
    </source>
</evidence>